<protein>
    <recommendedName>
        <fullName evidence="4">DUF4157 domain-containing protein</fullName>
    </recommendedName>
</protein>
<dbReference type="Proteomes" id="UP001257739">
    <property type="component" value="Unassembled WGS sequence"/>
</dbReference>
<gene>
    <name evidence="2" type="ORF">J2X11_000836</name>
</gene>
<keyword evidence="1" id="KW-0472">Membrane</keyword>
<reference evidence="2 3" key="1">
    <citation type="submission" date="2023-07" db="EMBL/GenBank/DDBJ databases">
        <title>Sorghum-associated microbial communities from plants grown in Nebraska, USA.</title>
        <authorList>
            <person name="Schachtman D."/>
        </authorList>
    </citation>
    <scope>NUCLEOTIDE SEQUENCE [LARGE SCALE GENOMIC DNA]</scope>
    <source>
        <strain evidence="2 3">BE248</strain>
    </source>
</reference>
<keyword evidence="1" id="KW-0812">Transmembrane</keyword>
<evidence type="ECO:0000256" key="1">
    <source>
        <dbReference type="SAM" id="Phobius"/>
    </source>
</evidence>
<feature type="transmembrane region" description="Helical" evidence="1">
    <location>
        <begin position="20"/>
        <end position="39"/>
    </location>
</feature>
<name>A0ABU1ULD6_9ACTN</name>
<evidence type="ECO:0000313" key="2">
    <source>
        <dbReference type="EMBL" id="MDR7085997.1"/>
    </source>
</evidence>
<keyword evidence="3" id="KW-1185">Reference proteome</keyword>
<evidence type="ECO:0008006" key="4">
    <source>
        <dbReference type="Google" id="ProtNLM"/>
    </source>
</evidence>
<dbReference type="RefSeq" id="WP_309967098.1">
    <property type="nucleotide sequence ID" value="NZ_JAVDWH010000001.1"/>
</dbReference>
<keyword evidence="1" id="KW-1133">Transmembrane helix</keyword>
<sequence>MSSELLPHTFWTRVRTVLNWINLSTLLGFVVAKIGGATITKRGRGTYLATGYRFNFPVASAFTVGSVIASKNDLEYFTDRPVLLKHEDRHCTQYAFVFGVVMLPFYFLFVGISYAIAGDHSSYNPFERLANLADGNYPPPTTRFSRPK</sequence>
<accession>A0ABU1ULD6</accession>
<comment type="caution">
    <text evidence="2">The sequence shown here is derived from an EMBL/GenBank/DDBJ whole genome shotgun (WGS) entry which is preliminary data.</text>
</comment>
<dbReference type="EMBL" id="JAVDWH010000001">
    <property type="protein sequence ID" value="MDR7085997.1"/>
    <property type="molecule type" value="Genomic_DNA"/>
</dbReference>
<feature type="transmembrane region" description="Helical" evidence="1">
    <location>
        <begin position="94"/>
        <end position="117"/>
    </location>
</feature>
<proteinExistence type="predicted"/>
<organism evidence="2 3">
    <name type="scientific">Aeromicrobium panaciterrae</name>
    <dbReference type="NCBI Taxonomy" id="363861"/>
    <lineage>
        <taxon>Bacteria</taxon>
        <taxon>Bacillati</taxon>
        <taxon>Actinomycetota</taxon>
        <taxon>Actinomycetes</taxon>
        <taxon>Propionibacteriales</taxon>
        <taxon>Nocardioidaceae</taxon>
        <taxon>Aeromicrobium</taxon>
    </lineage>
</organism>
<evidence type="ECO:0000313" key="3">
    <source>
        <dbReference type="Proteomes" id="UP001257739"/>
    </source>
</evidence>